<keyword evidence="1" id="KW-1133">Transmembrane helix</keyword>
<organism evidence="2 3">
    <name type="scientific">Rhizobium rhizogenes NBRC 13257</name>
    <dbReference type="NCBI Taxonomy" id="1220581"/>
    <lineage>
        <taxon>Bacteria</taxon>
        <taxon>Pseudomonadati</taxon>
        <taxon>Pseudomonadota</taxon>
        <taxon>Alphaproteobacteria</taxon>
        <taxon>Hyphomicrobiales</taxon>
        <taxon>Rhizobiaceae</taxon>
        <taxon>Rhizobium/Agrobacterium group</taxon>
        <taxon>Rhizobium</taxon>
    </lineage>
</organism>
<proteinExistence type="predicted"/>
<dbReference type="Proteomes" id="UP000026941">
    <property type="component" value="Unassembled WGS sequence"/>
</dbReference>
<feature type="transmembrane region" description="Helical" evidence="1">
    <location>
        <begin position="55"/>
        <end position="72"/>
    </location>
</feature>
<gene>
    <name evidence="2" type="ORF">RRH01S_06_03860</name>
</gene>
<keyword evidence="1" id="KW-0812">Transmembrane</keyword>
<sequence>MPYSLAHILIYVILIVLFAAVFLNSRRRRANRLAGTGTVDPTDAQSGLQKKRMNAALFLAAVGIGSTVYGLSQQVPSEQELTQVAAHITSISTVHRAEENSDQSASSINPFASNWWIELTVVPTGSSAAGTEPRVWKVNAVMSDEELRSWIDTDIVGLVKDQTGRSEAFELKNKAGETLVSYDTTTQSKKLSSMLFLSLGAIALLAGLLVYLIFRPKRNQRIA</sequence>
<evidence type="ECO:0000313" key="3">
    <source>
        <dbReference type="Proteomes" id="UP000026941"/>
    </source>
</evidence>
<protein>
    <recommendedName>
        <fullName evidence="4">Transmembrane protein</fullName>
    </recommendedName>
</protein>
<evidence type="ECO:0000313" key="2">
    <source>
        <dbReference type="EMBL" id="GAJ93765.1"/>
    </source>
</evidence>
<reference evidence="2 3" key="1">
    <citation type="submission" date="2014-05" db="EMBL/GenBank/DDBJ databases">
        <title>Whole genome shotgun sequence of Rhizobium rhizogenes NBRC 13257.</title>
        <authorList>
            <person name="Katano-Makiyama Y."/>
            <person name="Hosoyama A."/>
            <person name="Hashimoto M."/>
            <person name="Hosoyama Y."/>
            <person name="Noguchi M."/>
            <person name="Tsuchikane K."/>
            <person name="Kimura A."/>
            <person name="Ohji S."/>
            <person name="Ichikawa N."/>
            <person name="Yamazoe A."/>
            <person name="Fujita N."/>
        </authorList>
    </citation>
    <scope>NUCLEOTIDE SEQUENCE [LARGE SCALE GENOMIC DNA]</scope>
    <source>
        <strain evidence="2 3">NBRC 13257</strain>
    </source>
</reference>
<keyword evidence="1" id="KW-0472">Membrane</keyword>
<dbReference type="RefSeq" id="WP_042472984.1">
    <property type="nucleotide sequence ID" value="NZ_BAYX01000006.1"/>
</dbReference>
<evidence type="ECO:0000256" key="1">
    <source>
        <dbReference type="SAM" id="Phobius"/>
    </source>
</evidence>
<dbReference type="AlphaFoldDB" id="A0AA87Q1I6"/>
<dbReference type="EMBL" id="BAYX01000006">
    <property type="protein sequence ID" value="GAJ93765.1"/>
    <property type="molecule type" value="Genomic_DNA"/>
</dbReference>
<evidence type="ECO:0008006" key="4">
    <source>
        <dbReference type="Google" id="ProtNLM"/>
    </source>
</evidence>
<name>A0AA87Q1I6_RHIRH</name>
<accession>A0AA87Q1I6</accession>
<comment type="caution">
    <text evidence="2">The sequence shown here is derived from an EMBL/GenBank/DDBJ whole genome shotgun (WGS) entry which is preliminary data.</text>
</comment>
<feature type="transmembrane region" description="Helical" evidence="1">
    <location>
        <begin position="6"/>
        <end position="23"/>
    </location>
</feature>
<feature type="transmembrane region" description="Helical" evidence="1">
    <location>
        <begin position="194"/>
        <end position="214"/>
    </location>
</feature>